<protein>
    <submittedName>
        <fullName evidence="2">Uncharacterized protein</fullName>
    </submittedName>
</protein>
<feature type="region of interest" description="Disordered" evidence="1">
    <location>
        <begin position="137"/>
        <end position="200"/>
    </location>
</feature>
<evidence type="ECO:0000256" key="1">
    <source>
        <dbReference type="SAM" id="MobiDB-lite"/>
    </source>
</evidence>
<dbReference type="EMBL" id="LGRX02006736">
    <property type="protein sequence ID" value="KAK3276162.1"/>
    <property type="molecule type" value="Genomic_DNA"/>
</dbReference>
<organism evidence="2 3">
    <name type="scientific">Cymbomonas tetramitiformis</name>
    <dbReference type="NCBI Taxonomy" id="36881"/>
    <lineage>
        <taxon>Eukaryota</taxon>
        <taxon>Viridiplantae</taxon>
        <taxon>Chlorophyta</taxon>
        <taxon>Pyramimonadophyceae</taxon>
        <taxon>Pyramimonadales</taxon>
        <taxon>Pyramimonadaceae</taxon>
        <taxon>Cymbomonas</taxon>
    </lineage>
</organism>
<comment type="caution">
    <text evidence="2">The sequence shown here is derived from an EMBL/GenBank/DDBJ whole genome shotgun (WGS) entry which is preliminary data.</text>
</comment>
<name>A0AAE0GDT7_9CHLO</name>
<gene>
    <name evidence="2" type="ORF">CYMTET_15751</name>
</gene>
<proteinExistence type="predicted"/>
<keyword evidence="3" id="KW-1185">Reference proteome</keyword>
<sequence length="200" mass="22913">MRANSHLAFLLLGAWREETRRVKEIKLEITKCNDALSMFYAEKCAKAWRAIVDFASKCTRFAVQRKQHVRRKALHEWAALTDIPDVTPNQWATLRKHLRRLSGKENAIAAITWEARSPQDERTLRRTATLEVYVPQQGVRSVPDRNPYEVLSSEDDPTTDAEDNGPIYAPPPSRSKAPTTPRPTQRERGVRMQALMDVAH</sequence>
<feature type="compositionally biased region" description="Acidic residues" evidence="1">
    <location>
        <begin position="152"/>
        <end position="163"/>
    </location>
</feature>
<dbReference type="AlphaFoldDB" id="A0AAE0GDT7"/>
<dbReference type="Proteomes" id="UP001190700">
    <property type="component" value="Unassembled WGS sequence"/>
</dbReference>
<accession>A0AAE0GDT7</accession>
<evidence type="ECO:0000313" key="3">
    <source>
        <dbReference type="Proteomes" id="UP001190700"/>
    </source>
</evidence>
<evidence type="ECO:0000313" key="2">
    <source>
        <dbReference type="EMBL" id="KAK3276162.1"/>
    </source>
</evidence>
<reference evidence="2 3" key="1">
    <citation type="journal article" date="2015" name="Genome Biol. Evol.">
        <title>Comparative Genomics of a Bacterivorous Green Alga Reveals Evolutionary Causalities and Consequences of Phago-Mixotrophic Mode of Nutrition.</title>
        <authorList>
            <person name="Burns J.A."/>
            <person name="Paasch A."/>
            <person name="Narechania A."/>
            <person name="Kim E."/>
        </authorList>
    </citation>
    <scope>NUCLEOTIDE SEQUENCE [LARGE SCALE GENOMIC DNA]</scope>
    <source>
        <strain evidence="2 3">PLY_AMNH</strain>
    </source>
</reference>